<organism evidence="1 2">
    <name type="scientific">Ambrosiozyma monospora</name>
    <name type="common">Yeast</name>
    <name type="synonym">Endomycopsis monosporus</name>
    <dbReference type="NCBI Taxonomy" id="43982"/>
    <lineage>
        <taxon>Eukaryota</taxon>
        <taxon>Fungi</taxon>
        <taxon>Dikarya</taxon>
        <taxon>Ascomycota</taxon>
        <taxon>Saccharomycotina</taxon>
        <taxon>Pichiomycetes</taxon>
        <taxon>Pichiales</taxon>
        <taxon>Pichiaceae</taxon>
        <taxon>Ambrosiozyma</taxon>
    </lineage>
</organism>
<sequence>MIFSVDKDMDYLQVEVPSLKQLHLEYSDDMEDHKGLFADYLIQANNFIIKHKNFDVQIDISFIGIELIGSNWRLNSKTQFNLPIETVYPRNTKDIASLKQRVWASGIKDLDLNASSASFLQNTEVISFIKMHNSTVSTMEIESFSTDYMLVLDGFFSLRILVIRDCIFKKFPSLSESLKELIISYVNDLTMSDMDHGITLPTQLRSLYWYGNISCFTLPKIPNIDKLLDLKNVGISLRPFEFTDKCDDDAFNNTDSIARDFLRISNTCTIDQLQQFVSQLPSDLEILKIGIGGYIRNNLDDYSACCPDKLSFDHFANLGFLQLSCLNNKYLFNVSAFPSVEHLKFTSAPVLNGCFS</sequence>
<proteinExistence type="predicted"/>
<dbReference type="Proteomes" id="UP001165064">
    <property type="component" value="Unassembled WGS sequence"/>
</dbReference>
<comment type="caution">
    <text evidence="1">The sequence shown here is derived from an EMBL/GenBank/DDBJ whole genome shotgun (WGS) entry which is preliminary data.</text>
</comment>
<evidence type="ECO:0000313" key="1">
    <source>
        <dbReference type="EMBL" id="GME71602.1"/>
    </source>
</evidence>
<keyword evidence="2" id="KW-1185">Reference proteome</keyword>
<name>A0ACB5STZ3_AMBMO</name>
<accession>A0ACB5STZ3</accession>
<dbReference type="EMBL" id="BSXS01000242">
    <property type="protein sequence ID" value="GME71602.1"/>
    <property type="molecule type" value="Genomic_DNA"/>
</dbReference>
<reference evidence="1" key="1">
    <citation type="submission" date="2023-04" db="EMBL/GenBank/DDBJ databases">
        <title>Ambrosiozyma monospora NBRC 10751.</title>
        <authorList>
            <person name="Ichikawa N."/>
            <person name="Sato H."/>
            <person name="Tonouchi N."/>
        </authorList>
    </citation>
    <scope>NUCLEOTIDE SEQUENCE</scope>
    <source>
        <strain evidence="1">NBRC 10751</strain>
    </source>
</reference>
<evidence type="ECO:0000313" key="2">
    <source>
        <dbReference type="Proteomes" id="UP001165064"/>
    </source>
</evidence>
<gene>
    <name evidence="1" type="ORF">Amon02_000064200</name>
</gene>
<protein>
    <submittedName>
        <fullName evidence="1">Unnamed protein product</fullName>
    </submittedName>
</protein>